<protein>
    <submittedName>
        <fullName evidence="1">Uncharacterized protein</fullName>
    </submittedName>
</protein>
<gene>
    <name evidence="1" type="ORF">ORJ04_16715</name>
</gene>
<evidence type="ECO:0000313" key="1">
    <source>
        <dbReference type="EMBL" id="MDP5137600.1"/>
    </source>
</evidence>
<proteinExistence type="predicted"/>
<dbReference type="EMBL" id="JAPJDZ010000056">
    <property type="protein sequence ID" value="MDP5137600.1"/>
    <property type="molecule type" value="Genomic_DNA"/>
</dbReference>
<dbReference type="Proteomes" id="UP001231109">
    <property type="component" value="Unassembled WGS sequence"/>
</dbReference>
<accession>A0ABT9I2I7</accession>
<name>A0ABT9I2I7_9GAMM</name>
<organism evidence="1 2">
    <name type="scientific">Rheinheimera baltica</name>
    <dbReference type="NCBI Taxonomy" id="67576"/>
    <lineage>
        <taxon>Bacteria</taxon>
        <taxon>Pseudomonadati</taxon>
        <taxon>Pseudomonadota</taxon>
        <taxon>Gammaproteobacteria</taxon>
        <taxon>Chromatiales</taxon>
        <taxon>Chromatiaceae</taxon>
        <taxon>Rheinheimera</taxon>
    </lineage>
</organism>
<reference evidence="1 2" key="1">
    <citation type="submission" date="2022-11" db="EMBL/GenBank/DDBJ databases">
        <title>Viruses from the air-sea interface of a natural surface slick.</title>
        <authorList>
            <person name="Rahlff J."/>
            <person name="Holmfeldt K."/>
        </authorList>
    </citation>
    <scope>NUCLEOTIDE SEQUENCE [LARGE SCALE GENOMIC DNA]</scope>
    <source>
        <strain evidence="1 2">SMS4</strain>
    </source>
</reference>
<evidence type="ECO:0000313" key="2">
    <source>
        <dbReference type="Proteomes" id="UP001231109"/>
    </source>
</evidence>
<comment type="caution">
    <text evidence="1">The sequence shown here is derived from an EMBL/GenBank/DDBJ whole genome shotgun (WGS) entry which is preliminary data.</text>
</comment>
<dbReference type="RefSeq" id="WP_027669474.1">
    <property type="nucleotide sequence ID" value="NZ_JAPJDY010000007.1"/>
</dbReference>
<sequence>MKKFLWLVLIVMLLITFSDSSLLRPYKEQLLELIEDNIAAAGDSKEAVLRKTRKELFALAEEWGDSQRDYLDKSSETIDSLKKFRRNFCINKDFNPILFGDPLKQSCTVIEKHYQNLIKP</sequence>
<keyword evidence="2" id="KW-1185">Reference proteome</keyword>